<dbReference type="GO" id="GO:0046872">
    <property type="term" value="F:metal ion binding"/>
    <property type="evidence" value="ECO:0007669"/>
    <property type="project" value="UniProtKB-KW"/>
</dbReference>
<dbReference type="GO" id="GO:0005737">
    <property type="term" value="C:cytoplasm"/>
    <property type="evidence" value="ECO:0007669"/>
    <property type="project" value="InterPro"/>
</dbReference>
<keyword evidence="6" id="KW-0411">Iron-sulfur</keyword>
<dbReference type="InterPro" id="IPR013785">
    <property type="entry name" value="Aldolase_TIM"/>
</dbReference>
<comment type="similarity">
    <text evidence="1">Belongs to the anaerobic coproporphyrinogen-III oxidase family. HemW subfamily.</text>
</comment>
<evidence type="ECO:0000256" key="5">
    <source>
        <dbReference type="ARBA" id="ARBA00023004"/>
    </source>
</evidence>
<evidence type="ECO:0000256" key="3">
    <source>
        <dbReference type="ARBA" id="ARBA00022691"/>
    </source>
</evidence>
<dbReference type="InterPro" id="IPR006638">
    <property type="entry name" value="Elp3/MiaA/NifB-like_rSAM"/>
</dbReference>
<dbReference type="Gene3D" id="3.20.20.70">
    <property type="entry name" value="Aldolase class I"/>
    <property type="match status" value="1"/>
</dbReference>
<keyword evidence="3" id="KW-0949">S-adenosyl-L-methionine</keyword>
<name>A0A381NER9_9ZZZZ</name>
<dbReference type="NCBIfam" id="TIGR00539">
    <property type="entry name" value="hemN_rel"/>
    <property type="match status" value="1"/>
</dbReference>
<sequence length="379" mass="43280">MPKAGIYIHIPFCTVKCMYCDFYSVADKEDTIPTFFKALIKEIELCKSDTNNWIIDTIFIGGGTPSLTQPDQLEKVIQTLKNKFDLSNVTEFTLEANPGEAPAARLKAFHDLGVNRISIGVQSLEPDLLQFLTRNHGPDEVIQTIEIARMAGFENINCDLIFNIPGQSFEIWQRDLKSVLEMGPDHISCYSLTVEKGTQLYQYVNRKEVSMPSEDQSAEFYQCAQSTMKESGFEQYEICNWGKPEKYCQHNFHYWEIDPYLAFGPSAHGYDGVHRFANVRNLDNYIKMLGEGKLPRQDIYELSDIDRTNEMIGFGLRIKNGINLNQIPKSYINMVNKAIERNQSKWGDYYILGENRLKLTPQGFVFADAIAVDLMIPAP</sequence>
<dbReference type="InterPro" id="IPR007197">
    <property type="entry name" value="rSAM"/>
</dbReference>
<dbReference type="SUPFAM" id="SSF102114">
    <property type="entry name" value="Radical SAM enzymes"/>
    <property type="match status" value="1"/>
</dbReference>
<dbReference type="SFLD" id="SFLDF00288">
    <property type="entry name" value="HemN-like__clustered_with_nucl"/>
    <property type="match status" value="1"/>
</dbReference>
<dbReference type="SFLD" id="SFLDG01065">
    <property type="entry name" value="anaerobic_coproporphyrinogen-I"/>
    <property type="match status" value="2"/>
</dbReference>
<gene>
    <name evidence="9" type="ORF">METZ01_LOCUS5940</name>
</gene>
<dbReference type="PANTHER" id="PTHR13932">
    <property type="entry name" value="COPROPORPHYRINIGEN III OXIDASE"/>
    <property type="match status" value="1"/>
</dbReference>
<evidence type="ECO:0000256" key="7">
    <source>
        <dbReference type="ARBA" id="ARBA00023186"/>
    </source>
</evidence>
<dbReference type="EMBL" id="UINC01000313">
    <property type="protein sequence ID" value="SUZ53086.1"/>
    <property type="molecule type" value="Genomic_DNA"/>
</dbReference>
<keyword evidence="7" id="KW-0143">Chaperone</keyword>
<dbReference type="SFLD" id="SFLDF00562">
    <property type="entry name" value="HemN-like__clustered_with_heat"/>
    <property type="match status" value="1"/>
</dbReference>
<dbReference type="SMART" id="SM00729">
    <property type="entry name" value="Elp3"/>
    <property type="match status" value="1"/>
</dbReference>
<dbReference type="InterPro" id="IPR004559">
    <property type="entry name" value="HemW-like"/>
</dbReference>
<dbReference type="GO" id="GO:0006779">
    <property type="term" value="P:porphyrin-containing compound biosynthetic process"/>
    <property type="evidence" value="ECO:0007669"/>
    <property type="project" value="InterPro"/>
</dbReference>
<protein>
    <recommendedName>
        <fullName evidence="8">Radical SAM core domain-containing protein</fullName>
    </recommendedName>
</protein>
<evidence type="ECO:0000313" key="9">
    <source>
        <dbReference type="EMBL" id="SUZ53086.1"/>
    </source>
</evidence>
<keyword evidence="2" id="KW-0349">Heme</keyword>
<dbReference type="PANTHER" id="PTHR13932:SF5">
    <property type="entry name" value="RADICAL S-ADENOSYL METHIONINE DOMAIN-CONTAINING PROTEIN 1, MITOCHONDRIAL"/>
    <property type="match status" value="1"/>
</dbReference>
<evidence type="ECO:0000256" key="1">
    <source>
        <dbReference type="ARBA" id="ARBA00006100"/>
    </source>
</evidence>
<dbReference type="GO" id="GO:0004109">
    <property type="term" value="F:coproporphyrinogen oxidase activity"/>
    <property type="evidence" value="ECO:0007669"/>
    <property type="project" value="InterPro"/>
</dbReference>
<evidence type="ECO:0000256" key="4">
    <source>
        <dbReference type="ARBA" id="ARBA00022723"/>
    </source>
</evidence>
<keyword evidence="4" id="KW-0479">Metal-binding</keyword>
<feature type="domain" description="Radical SAM core" evidence="8">
    <location>
        <begin position="1"/>
        <end position="234"/>
    </location>
</feature>
<dbReference type="PROSITE" id="PS51918">
    <property type="entry name" value="RADICAL_SAM"/>
    <property type="match status" value="1"/>
</dbReference>
<organism evidence="9">
    <name type="scientific">marine metagenome</name>
    <dbReference type="NCBI Taxonomy" id="408172"/>
    <lineage>
        <taxon>unclassified sequences</taxon>
        <taxon>metagenomes</taxon>
        <taxon>ecological metagenomes</taxon>
    </lineage>
</organism>
<dbReference type="GO" id="GO:0051539">
    <property type="term" value="F:4 iron, 4 sulfur cluster binding"/>
    <property type="evidence" value="ECO:0007669"/>
    <property type="project" value="InterPro"/>
</dbReference>
<dbReference type="InterPro" id="IPR058240">
    <property type="entry name" value="rSAM_sf"/>
</dbReference>
<accession>A0A381NER9</accession>
<dbReference type="InterPro" id="IPR034505">
    <property type="entry name" value="Coproporphyrinogen-III_oxidase"/>
</dbReference>
<dbReference type="SFLD" id="SFLDS00029">
    <property type="entry name" value="Radical_SAM"/>
    <property type="match status" value="2"/>
</dbReference>
<proteinExistence type="inferred from homology"/>
<evidence type="ECO:0000256" key="2">
    <source>
        <dbReference type="ARBA" id="ARBA00022617"/>
    </source>
</evidence>
<dbReference type="AlphaFoldDB" id="A0A381NER9"/>
<dbReference type="Pfam" id="PF04055">
    <property type="entry name" value="Radical_SAM"/>
    <property type="match status" value="1"/>
</dbReference>
<evidence type="ECO:0000256" key="6">
    <source>
        <dbReference type="ARBA" id="ARBA00023014"/>
    </source>
</evidence>
<reference evidence="9" key="1">
    <citation type="submission" date="2018-05" db="EMBL/GenBank/DDBJ databases">
        <authorList>
            <person name="Lanie J.A."/>
            <person name="Ng W.-L."/>
            <person name="Kazmierczak K.M."/>
            <person name="Andrzejewski T.M."/>
            <person name="Davidsen T.M."/>
            <person name="Wayne K.J."/>
            <person name="Tettelin H."/>
            <person name="Glass J.I."/>
            <person name="Rusch D."/>
            <person name="Podicherti R."/>
            <person name="Tsui H.-C.T."/>
            <person name="Winkler M.E."/>
        </authorList>
    </citation>
    <scope>NUCLEOTIDE SEQUENCE</scope>
</reference>
<evidence type="ECO:0000259" key="8">
    <source>
        <dbReference type="PROSITE" id="PS51918"/>
    </source>
</evidence>
<keyword evidence="5" id="KW-0408">Iron</keyword>